<dbReference type="Gene3D" id="1.25.40.10">
    <property type="entry name" value="Tetratricopeptide repeat domain"/>
    <property type="match status" value="1"/>
</dbReference>
<reference evidence="2" key="1">
    <citation type="submission" date="2019-10" db="EMBL/GenBank/DDBJ databases">
        <title>Draft genome sequence of Panacibacter sp. KCS-6.</title>
        <authorList>
            <person name="Yim K.J."/>
        </authorList>
    </citation>
    <scope>NUCLEOTIDE SEQUENCE</scope>
    <source>
        <strain evidence="2">KCS-6</strain>
    </source>
</reference>
<organism evidence="2 3">
    <name type="scientific">Limnovirga soli</name>
    <dbReference type="NCBI Taxonomy" id="2656915"/>
    <lineage>
        <taxon>Bacteria</taxon>
        <taxon>Pseudomonadati</taxon>
        <taxon>Bacteroidota</taxon>
        <taxon>Chitinophagia</taxon>
        <taxon>Chitinophagales</taxon>
        <taxon>Chitinophagaceae</taxon>
        <taxon>Limnovirga</taxon>
    </lineage>
</organism>
<keyword evidence="1" id="KW-0472">Membrane</keyword>
<evidence type="ECO:0008006" key="4">
    <source>
        <dbReference type="Google" id="ProtNLM"/>
    </source>
</evidence>
<dbReference type="RefSeq" id="WP_171605849.1">
    <property type="nucleotide sequence ID" value="NZ_WHPF01000001.1"/>
</dbReference>
<keyword evidence="3" id="KW-1185">Reference proteome</keyword>
<dbReference type="InterPro" id="IPR011990">
    <property type="entry name" value="TPR-like_helical_dom_sf"/>
</dbReference>
<evidence type="ECO:0000313" key="2">
    <source>
        <dbReference type="EMBL" id="NNV53934.1"/>
    </source>
</evidence>
<proteinExistence type="predicted"/>
<sequence>MIETIAYIEDYFTNNLNETEKKVFELRCTTDNDFAKEVAAYALTREALREALIAQKQAAWKQATIPAVTKKPVIAMNSFIKYAVAAALLIAVAFPFLNSAQSLEALANQVQEKYTSGNTMDASHDQIQTAITLFKNKEYSAALPIFVSINKDSIVNTDAKKFEGQCYMQLKNYDSAISCFDVLSALPLYKNEGPILKAISLIQRNKGDDRAIAKELLGNIVADKKAGNSDAAALLEKF</sequence>
<name>A0A8J8FF08_9BACT</name>
<gene>
    <name evidence="2" type="ORF">GD597_00595</name>
</gene>
<comment type="caution">
    <text evidence="2">The sequence shown here is derived from an EMBL/GenBank/DDBJ whole genome shotgun (WGS) entry which is preliminary data.</text>
</comment>
<keyword evidence="1" id="KW-1133">Transmembrane helix</keyword>
<protein>
    <recommendedName>
        <fullName evidence="4">Tetratricopeptide repeat protein</fullName>
    </recommendedName>
</protein>
<dbReference type="AlphaFoldDB" id="A0A8J8FF08"/>
<dbReference type="EMBL" id="WHPF01000001">
    <property type="protein sequence ID" value="NNV53934.1"/>
    <property type="molecule type" value="Genomic_DNA"/>
</dbReference>
<keyword evidence="1" id="KW-0812">Transmembrane</keyword>
<accession>A0A8J8FF08</accession>
<evidence type="ECO:0000256" key="1">
    <source>
        <dbReference type="SAM" id="Phobius"/>
    </source>
</evidence>
<feature type="transmembrane region" description="Helical" evidence="1">
    <location>
        <begin position="79"/>
        <end position="97"/>
    </location>
</feature>
<dbReference type="SUPFAM" id="SSF48452">
    <property type="entry name" value="TPR-like"/>
    <property type="match status" value="1"/>
</dbReference>
<dbReference type="Proteomes" id="UP000598971">
    <property type="component" value="Unassembled WGS sequence"/>
</dbReference>
<evidence type="ECO:0000313" key="3">
    <source>
        <dbReference type="Proteomes" id="UP000598971"/>
    </source>
</evidence>